<dbReference type="PANTHER" id="PTHR47842:SF1">
    <property type="entry name" value="DUF676 DOMAIN-CONTAINING PROTEIN"/>
    <property type="match status" value="1"/>
</dbReference>
<dbReference type="Gene3D" id="3.40.50.1820">
    <property type="entry name" value="alpha/beta hydrolase"/>
    <property type="match status" value="1"/>
</dbReference>
<dbReference type="AlphaFoldDB" id="A0A409VC51"/>
<reference evidence="2 3" key="1">
    <citation type="journal article" date="2018" name="Evol. Lett.">
        <title>Horizontal gene cluster transfer increased hallucinogenic mushroom diversity.</title>
        <authorList>
            <person name="Reynolds H.T."/>
            <person name="Vijayakumar V."/>
            <person name="Gluck-Thaler E."/>
            <person name="Korotkin H.B."/>
            <person name="Matheny P.B."/>
            <person name="Slot J.C."/>
        </authorList>
    </citation>
    <scope>NUCLEOTIDE SEQUENCE [LARGE SCALE GENOMIC DNA]</scope>
    <source>
        <strain evidence="2 3">2629</strain>
    </source>
</reference>
<gene>
    <name evidence="2" type="ORF">CVT24_008355</name>
</gene>
<organism evidence="2 3">
    <name type="scientific">Panaeolus cyanescens</name>
    <dbReference type="NCBI Taxonomy" id="181874"/>
    <lineage>
        <taxon>Eukaryota</taxon>
        <taxon>Fungi</taxon>
        <taxon>Dikarya</taxon>
        <taxon>Basidiomycota</taxon>
        <taxon>Agaricomycotina</taxon>
        <taxon>Agaricomycetes</taxon>
        <taxon>Agaricomycetidae</taxon>
        <taxon>Agaricales</taxon>
        <taxon>Agaricineae</taxon>
        <taxon>Galeropsidaceae</taxon>
        <taxon>Panaeolus</taxon>
    </lineage>
</organism>
<dbReference type="STRING" id="181874.A0A409VC51"/>
<dbReference type="InParanoid" id="A0A409VC51"/>
<sequence>MSSTSTTPVLQSQPPPPPPQVTPDTIDTEHVVLTYIHGFKGDDQTFGDFPQRLEHVLCESLPHVKAESVVFPVYETKGELDKAIVRFADWLTTLTVEREVAIGKGAGTVKIVLCGHSMGGLLAADTLREFYHTRPDKSCPLWPKIIACLAFDTPYLGLNPGIVKNGVTKVAEYASAATTVGSAIFGSLASLGAKKATESPTTNSKPTQANASAGWGWGSAAFAVGGALLAGAAAGGAYYKRDDLNQGFTWATDHLKYVGNLWDENSLQERVDALVRLENDAGVLFRTIYTLLPPNPPDFLTSRTFVVLPKYSNKAKNNFLPANNSIAQNEIQAHTGMFSASTNDGYYQLGLTSAKLVREAILNSRGVTKSPPSSPRRARSPVSPAKDKSGDLIELWKSCT</sequence>
<dbReference type="InterPro" id="IPR029058">
    <property type="entry name" value="AB_hydrolase_fold"/>
</dbReference>
<evidence type="ECO:0000256" key="1">
    <source>
        <dbReference type="SAM" id="MobiDB-lite"/>
    </source>
</evidence>
<protein>
    <recommendedName>
        <fullName evidence="4">DUF676 domain-containing protein</fullName>
    </recommendedName>
</protein>
<dbReference type="SUPFAM" id="SSF53474">
    <property type="entry name" value="alpha/beta-Hydrolases"/>
    <property type="match status" value="1"/>
</dbReference>
<dbReference type="OrthoDB" id="442243at2759"/>
<name>A0A409VC51_9AGAR</name>
<keyword evidence="3" id="KW-1185">Reference proteome</keyword>
<feature type="region of interest" description="Disordered" evidence="1">
    <location>
        <begin position="364"/>
        <end position="391"/>
    </location>
</feature>
<dbReference type="EMBL" id="NHTK01006084">
    <property type="protein sequence ID" value="PPQ64618.1"/>
    <property type="molecule type" value="Genomic_DNA"/>
</dbReference>
<evidence type="ECO:0000313" key="2">
    <source>
        <dbReference type="EMBL" id="PPQ64618.1"/>
    </source>
</evidence>
<dbReference type="PANTHER" id="PTHR47842">
    <property type="entry name" value="EXPRESSED PROTEIN"/>
    <property type="match status" value="1"/>
</dbReference>
<proteinExistence type="predicted"/>
<feature type="compositionally biased region" description="Low complexity" evidence="1">
    <location>
        <begin position="1"/>
        <end position="12"/>
    </location>
</feature>
<dbReference type="Proteomes" id="UP000284842">
    <property type="component" value="Unassembled WGS sequence"/>
</dbReference>
<comment type="caution">
    <text evidence="2">The sequence shown here is derived from an EMBL/GenBank/DDBJ whole genome shotgun (WGS) entry which is preliminary data.</text>
</comment>
<evidence type="ECO:0000313" key="3">
    <source>
        <dbReference type="Proteomes" id="UP000284842"/>
    </source>
</evidence>
<feature type="region of interest" description="Disordered" evidence="1">
    <location>
        <begin position="1"/>
        <end position="24"/>
    </location>
</feature>
<evidence type="ECO:0008006" key="4">
    <source>
        <dbReference type="Google" id="ProtNLM"/>
    </source>
</evidence>
<accession>A0A409VC51</accession>